<evidence type="ECO:0000313" key="3">
    <source>
        <dbReference type="Proteomes" id="UP000276133"/>
    </source>
</evidence>
<dbReference type="Proteomes" id="UP000276133">
    <property type="component" value="Unassembled WGS sequence"/>
</dbReference>
<feature type="domain" description="Integrase zinc-binding" evidence="1">
    <location>
        <begin position="552"/>
        <end position="610"/>
    </location>
</feature>
<dbReference type="Gene3D" id="1.10.340.70">
    <property type="match status" value="1"/>
</dbReference>
<evidence type="ECO:0000259" key="1">
    <source>
        <dbReference type="Pfam" id="PF17921"/>
    </source>
</evidence>
<dbReference type="STRING" id="10195.A0A3M7QPI4"/>
<dbReference type="OrthoDB" id="413122at2759"/>
<evidence type="ECO:0000313" key="2">
    <source>
        <dbReference type="EMBL" id="RNA13347.1"/>
    </source>
</evidence>
<organism evidence="2 3">
    <name type="scientific">Brachionus plicatilis</name>
    <name type="common">Marine rotifer</name>
    <name type="synonym">Brachionus muelleri</name>
    <dbReference type="NCBI Taxonomy" id="10195"/>
    <lineage>
        <taxon>Eukaryota</taxon>
        <taxon>Metazoa</taxon>
        <taxon>Spiralia</taxon>
        <taxon>Gnathifera</taxon>
        <taxon>Rotifera</taxon>
        <taxon>Eurotatoria</taxon>
        <taxon>Monogononta</taxon>
        <taxon>Pseudotrocha</taxon>
        <taxon>Ploima</taxon>
        <taxon>Brachionidae</taxon>
        <taxon>Brachionus</taxon>
    </lineage>
</organism>
<keyword evidence="3" id="KW-1185">Reference proteome</keyword>
<feature type="non-terminal residue" evidence="2">
    <location>
        <position position="880"/>
    </location>
</feature>
<dbReference type="InterPro" id="IPR041588">
    <property type="entry name" value="Integrase_H2C2"/>
</dbReference>
<sequence>MFELNSIMLNWDQTKKLTILPLLLTGKAARLFEAMKDEEKDSTDRIFEILISGSSQSAESMHQEFLDPAPLPEETVVDFARALQRLLEKAVPTLDSNEKKVFLKNKLAAHLPENMRLLIKFQADKTWDQLLQCLEETLPNVKASAIGHRSDGTMATQFKFESGEPEVQFGNRRKINGSSSDELEFNSVQLDVKNNEVQVDVNLSACVPSLISKKCKIRFNNDFEKQRFKALFDGGATNSLIRFDSLSSKMQNEIKYFLNKQVDMNKRGFKKFPVTIKGVTSLVSEDCVVAPVLISIGSWSAIHSFGFFEKYGVVIDLSNDEIMIDENFCDLKGDWYNAVHQSPCVTVNHVVLEPRSESYVNNGEGVYWSHCVSKMDENVEANDYVGFSTENFELVEEKTEIEVDSATLGTYSSMVDVEEKLTKIKKEPMGRIGRLMHKIQDLDYTLVYQPGKENVTADLLSRPEQAVKSIDINSSSLLFNKSVNWIKEQRSDEILARVIELKLKGELDEKSIKQYFVYSSISTPLLKARDRLEFENDILVIRGKDGVTRKVVPMSLVDLVLELFHDIPLSGHRDFEKTFDTISSRYYWFNFRSEVKQFCDTCFQCQTRKHLNMYNKAPLKPITVSEPWCIIGIDVVGPLKLTPSGNCYILLAIYNLKMINGIVRNNLEQAQARQKNHYDKFVRNGVKFKEGDLVLLTNSRVKPGESQAFITRAIGQFRILSLFNDVNYKVCELSTGKCQNVHYNRLVKYNQRVNIQSTGIQRVDSSDNSINFSSSIAVNNVKANKLEHEDLIEFDTTSILYFNYLNQQNFEWSALEGYDFALEDLNDQIFSCRICIQTEALGVVGEPNNEDSEWADANDEANDERQMRDNFAVDCLRANE</sequence>
<comment type="caution">
    <text evidence="2">The sequence shown here is derived from an EMBL/GenBank/DDBJ whole genome shotgun (WGS) entry which is preliminary data.</text>
</comment>
<dbReference type="InterPro" id="IPR050951">
    <property type="entry name" value="Retrovirus_Pol_polyprotein"/>
</dbReference>
<name>A0A3M7QPI4_BRAPC</name>
<reference evidence="2 3" key="1">
    <citation type="journal article" date="2018" name="Sci. Rep.">
        <title>Genomic signatures of local adaptation to the degree of environmental predictability in rotifers.</title>
        <authorList>
            <person name="Franch-Gras L."/>
            <person name="Hahn C."/>
            <person name="Garcia-Roger E.M."/>
            <person name="Carmona M.J."/>
            <person name="Serra M."/>
            <person name="Gomez A."/>
        </authorList>
    </citation>
    <scope>NUCLEOTIDE SEQUENCE [LARGE SCALE GENOMIC DNA]</scope>
    <source>
        <strain evidence="2">HYR1</strain>
    </source>
</reference>
<dbReference type="PANTHER" id="PTHR37984">
    <property type="entry name" value="PROTEIN CBG26694"/>
    <property type="match status" value="1"/>
</dbReference>
<dbReference type="FunFam" id="1.10.340.70:FF:000001">
    <property type="entry name" value="Retrovirus-related Pol polyprotein from transposon gypsy-like Protein"/>
    <property type="match status" value="1"/>
</dbReference>
<proteinExistence type="predicted"/>
<dbReference type="Pfam" id="PF17921">
    <property type="entry name" value="Integrase_H2C2"/>
    <property type="match status" value="1"/>
</dbReference>
<dbReference type="PANTHER" id="PTHR37984:SF5">
    <property type="entry name" value="PROTEIN NYNRIN-LIKE"/>
    <property type="match status" value="1"/>
</dbReference>
<accession>A0A3M7QPI4</accession>
<dbReference type="EMBL" id="REGN01005438">
    <property type="protein sequence ID" value="RNA13347.1"/>
    <property type="molecule type" value="Genomic_DNA"/>
</dbReference>
<dbReference type="AlphaFoldDB" id="A0A3M7QPI4"/>
<gene>
    <name evidence="2" type="ORF">BpHYR1_046500</name>
</gene>
<protein>
    <submittedName>
        <fullName evidence="2">Transposon Ty3-G Gag-Pol poly</fullName>
    </submittedName>
</protein>